<evidence type="ECO:0000256" key="2">
    <source>
        <dbReference type="ARBA" id="ARBA00022692"/>
    </source>
</evidence>
<sequence>MATKTTSPAADSSSNNEKSTEWTKDSEKAMAAHGQQRGSVGSSDSDSLYEIQPVRSERQVHPELRGTGDGLLTPQISRVSHTSKARKITTAGTTGTTDPDFEIDWDGENDPENPWNWSLPYRAMCIGFLSWNTLVIVLFSTSYTSGTSQIVEQFNTTDTIVTLGLTFYLLGLAIGSVVMAPLSEVWGRKPVTVGAMIVFNVMIIPVAVARSMVVIIVFRFIGALAGSVMVSSAPGMVADMVPAKNRALAFSVWSIGPINGPVIGPILGGFATQYLGWRWSCWISLMLGGVSLAFSLVMKETYAPVILRKKAARLRKETGDSRWHCRYDYKVPLIETMKTNLSRPIFWNLYIGVVYGILYLCFTSYPIVFGDIRGWSLGVSGLAFLGIGIGAMTTITMEPLYRRMIQRHKKDPETGEVYPEAMVSVICIGSILIPIGELWFAWTCAPASIPWPAPIAAGIFFGAGNTAVFIYSSNYLTVSYGIFAASALAGNSLVRSVLGGIMPLVGTYMYDNLGPNWSGTLLGLLEVACIPIPFIFWKYGHKIRQKSGFIRMMQEDQMKLKGRRKPREVEGGVAVEDIEKGNAARINVEE</sequence>
<dbReference type="InterPro" id="IPR011701">
    <property type="entry name" value="MFS"/>
</dbReference>
<feature type="transmembrane region" description="Helical" evidence="6">
    <location>
        <begin position="277"/>
        <end position="298"/>
    </location>
</feature>
<feature type="transmembrane region" description="Helical" evidence="6">
    <location>
        <begin position="191"/>
        <end position="208"/>
    </location>
</feature>
<proteinExistence type="predicted"/>
<reference evidence="8 9" key="1">
    <citation type="submission" date="2015-06" db="EMBL/GenBank/DDBJ databases">
        <title>Talaromyces atroroseus IBT 11181 draft genome.</title>
        <authorList>
            <person name="Rasmussen K.B."/>
            <person name="Rasmussen S."/>
            <person name="Petersen B."/>
            <person name="Sicheritz-Ponten T."/>
            <person name="Mortensen U.H."/>
            <person name="Thrane U."/>
        </authorList>
    </citation>
    <scope>NUCLEOTIDE SEQUENCE [LARGE SCALE GENOMIC DNA]</scope>
    <source>
        <strain evidence="8 9">IBT 11181</strain>
    </source>
</reference>
<evidence type="ECO:0000256" key="5">
    <source>
        <dbReference type="SAM" id="MobiDB-lite"/>
    </source>
</evidence>
<feature type="transmembrane region" description="Helical" evidence="6">
    <location>
        <begin position="517"/>
        <end position="537"/>
    </location>
</feature>
<accession>A0A225AP18</accession>
<dbReference type="Gene3D" id="1.20.1250.20">
    <property type="entry name" value="MFS general substrate transporter like domains"/>
    <property type="match status" value="1"/>
</dbReference>
<dbReference type="Pfam" id="PF07690">
    <property type="entry name" value="MFS_1"/>
    <property type="match status" value="1"/>
</dbReference>
<feature type="compositionally biased region" description="Polar residues" evidence="5">
    <location>
        <begin position="36"/>
        <end position="46"/>
    </location>
</feature>
<feature type="transmembrane region" description="Helical" evidence="6">
    <location>
        <begin position="247"/>
        <end position="271"/>
    </location>
</feature>
<feature type="compositionally biased region" description="Basic and acidic residues" evidence="5">
    <location>
        <begin position="55"/>
        <end position="66"/>
    </location>
</feature>
<feature type="transmembrane region" description="Helical" evidence="6">
    <location>
        <begin position="374"/>
        <end position="396"/>
    </location>
</feature>
<evidence type="ECO:0000256" key="6">
    <source>
        <dbReference type="SAM" id="Phobius"/>
    </source>
</evidence>
<dbReference type="PROSITE" id="PS00216">
    <property type="entry name" value="SUGAR_TRANSPORT_1"/>
    <property type="match status" value="1"/>
</dbReference>
<dbReference type="GO" id="GO:0022857">
    <property type="term" value="F:transmembrane transporter activity"/>
    <property type="evidence" value="ECO:0007669"/>
    <property type="project" value="InterPro"/>
</dbReference>
<feature type="transmembrane region" description="Helical" evidence="6">
    <location>
        <begin position="345"/>
        <end position="368"/>
    </location>
</feature>
<dbReference type="InterPro" id="IPR005829">
    <property type="entry name" value="Sugar_transporter_CS"/>
</dbReference>
<dbReference type="FunFam" id="1.20.1250.20:FF:000011">
    <property type="entry name" value="MFS multidrug transporter, putative"/>
    <property type="match status" value="1"/>
</dbReference>
<dbReference type="Proteomes" id="UP000214365">
    <property type="component" value="Unassembled WGS sequence"/>
</dbReference>
<dbReference type="GeneID" id="31005346"/>
<dbReference type="InterPro" id="IPR020846">
    <property type="entry name" value="MFS_dom"/>
</dbReference>
<organism evidence="8 9">
    <name type="scientific">Talaromyces atroroseus</name>
    <dbReference type="NCBI Taxonomy" id="1441469"/>
    <lineage>
        <taxon>Eukaryota</taxon>
        <taxon>Fungi</taxon>
        <taxon>Dikarya</taxon>
        <taxon>Ascomycota</taxon>
        <taxon>Pezizomycotina</taxon>
        <taxon>Eurotiomycetes</taxon>
        <taxon>Eurotiomycetidae</taxon>
        <taxon>Eurotiales</taxon>
        <taxon>Trichocomaceae</taxon>
        <taxon>Talaromyces</taxon>
        <taxon>Talaromyces sect. Trachyspermi</taxon>
    </lineage>
</organism>
<evidence type="ECO:0000313" key="8">
    <source>
        <dbReference type="EMBL" id="OKL59038.1"/>
    </source>
</evidence>
<dbReference type="RefSeq" id="XP_020119159.1">
    <property type="nucleotide sequence ID" value="XM_020267877.1"/>
</dbReference>
<dbReference type="EMBL" id="LFMY01000008">
    <property type="protein sequence ID" value="OKL59038.1"/>
    <property type="molecule type" value="Genomic_DNA"/>
</dbReference>
<dbReference type="STRING" id="1441469.A0A225AP18"/>
<name>A0A225AP18_TALAT</name>
<dbReference type="AlphaFoldDB" id="A0A225AP18"/>
<dbReference type="OrthoDB" id="3365399at2759"/>
<dbReference type="PROSITE" id="PS50850">
    <property type="entry name" value="MFS"/>
    <property type="match status" value="1"/>
</dbReference>
<protein>
    <recommendedName>
        <fullName evidence="7">Major facilitator superfamily (MFS) profile domain-containing protein</fullName>
    </recommendedName>
</protein>
<dbReference type="InterPro" id="IPR036259">
    <property type="entry name" value="MFS_trans_sf"/>
</dbReference>
<evidence type="ECO:0000256" key="1">
    <source>
        <dbReference type="ARBA" id="ARBA00004141"/>
    </source>
</evidence>
<keyword evidence="3 6" id="KW-1133">Transmembrane helix</keyword>
<feature type="transmembrane region" description="Helical" evidence="6">
    <location>
        <begin position="214"/>
        <end position="235"/>
    </location>
</feature>
<dbReference type="SUPFAM" id="SSF103473">
    <property type="entry name" value="MFS general substrate transporter"/>
    <property type="match status" value="1"/>
</dbReference>
<dbReference type="GO" id="GO:0042908">
    <property type="term" value="P:xenobiotic transport"/>
    <property type="evidence" value="ECO:0007669"/>
    <property type="project" value="UniProtKB-ARBA"/>
</dbReference>
<evidence type="ECO:0000259" key="7">
    <source>
        <dbReference type="PROSITE" id="PS50850"/>
    </source>
</evidence>
<comment type="subcellular location">
    <subcellularLocation>
        <location evidence="1">Membrane</location>
        <topology evidence="1">Multi-pass membrane protein</topology>
    </subcellularLocation>
</comment>
<evidence type="ECO:0000313" key="9">
    <source>
        <dbReference type="Proteomes" id="UP000214365"/>
    </source>
</evidence>
<feature type="transmembrane region" description="Helical" evidence="6">
    <location>
        <begin position="121"/>
        <end position="140"/>
    </location>
</feature>
<dbReference type="GO" id="GO:0005886">
    <property type="term" value="C:plasma membrane"/>
    <property type="evidence" value="ECO:0007669"/>
    <property type="project" value="TreeGrafter"/>
</dbReference>
<keyword evidence="4 6" id="KW-0472">Membrane</keyword>
<feature type="transmembrane region" description="Helical" evidence="6">
    <location>
        <begin position="160"/>
        <end position="179"/>
    </location>
</feature>
<evidence type="ECO:0000256" key="4">
    <source>
        <dbReference type="ARBA" id="ARBA00023136"/>
    </source>
</evidence>
<dbReference type="PANTHER" id="PTHR23502:SF12">
    <property type="entry name" value="MULTIDRUG TRANSPORTER, PUTATIVE (AFU_ORTHOLOGUE AFUA_1G06440)-RELATED"/>
    <property type="match status" value="1"/>
</dbReference>
<feature type="transmembrane region" description="Helical" evidence="6">
    <location>
        <begin position="483"/>
        <end position="505"/>
    </location>
</feature>
<comment type="caution">
    <text evidence="8">The sequence shown here is derived from an EMBL/GenBank/DDBJ whole genome shotgun (WGS) entry which is preliminary data.</text>
</comment>
<evidence type="ECO:0000256" key="3">
    <source>
        <dbReference type="ARBA" id="ARBA00022989"/>
    </source>
</evidence>
<dbReference type="PANTHER" id="PTHR23502">
    <property type="entry name" value="MAJOR FACILITATOR SUPERFAMILY"/>
    <property type="match status" value="1"/>
</dbReference>
<dbReference type="GO" id="GO:0140115">
    <property type="term" value="P:export across plasma membrane"/>
    <property type="evidence" value="ECO:0007669"/>
    <property type="project" value="UniProtKB-ARBA"/>
</dbReference>
<feature type="compositionally biased region" description="Basic and acidic residues" evidence="5">
    <location>
        <begin position="18"/>
        <end position="30"/>
    </location>
</feature>
<dbReference type="CDD" id="cd17323">
    <property type="entry name" value="MFS_Tpo1_MDR_like"/>
    <property type="match status" value="1"/>
</dbReference>
<gene>
    <name evidence="8" type="ORF">UA08_05590</name>
</gene>
<feature type="domain" description="Major facilitator superfamily (MFS) profile" evidence="7">
    <location>
        <begin position="119"/>
        <end position="541"/>
    </location>
</feature>
<feature type="transmembrane region" description="Helical" evidence="6">
    <location>
        <begin position="451"/>
        <end position="471"/>
    </location>
</feature>
<feature type="region of interest" description="Disordered" evidence="5">
    <location>
        <begin position="1"/>
        <end position="74"/>
    </location>
</feature>
<feature type="compositionally biased region" description="Polar residues" evidence="5">
    <location>
        <begin position="1"/>
        <end position="17"/>
    </location>
</feature>
<keyword evidence="9" id="KW-1185">Reference proteome</keyword>
<feature type="transmembrane region" description="Helical" evidence="6">
    <location>
        <begin position="417"/>
        <end position="439"/>
    </location>
</feature>
<keyword evidence="2 6" id="KW-0812">Transmembrane</keyword>